<gene>
    <name evidence="3" type="ordered locus">Y11_04511</name>
</gene>
<dbReference type="GO" id="GO:0030151">
    <property type="term" value="F:molybdenum ion binding"/>
    <property type="evidence" value="ECO:0007669"/>
    <property type="project" value="InterPro"/>
</dbReference>
<accession>A0A0H3NZX2</accession>
<dbReference type="Gene3D" id="3.10.20.30">
    <property type="match status" value="1"/>
</dbReference>
<dbReference type="InterPro" id="IPR011037">
    <property type="entry name" value="Pyrv_Knase-like_insert_dom_sf"/>
</dbReference>
<dbReference type="Pfam" id="PF03473">
    <property type="entry name" value="MOSC"/>
    <property type="match status" value="1"/>
</dbReference>
<dbReference type="SUPFAM" id="SSF54292">
    <property type="entry name" value="2Fe-2S ferredoxin-like"/>
    <property type="match status" value="1"/>
</dbReference>
<protein>
    <submittedName>
        <fullName evidence="3">Flavodoxin reductases (Ferredoxin-NADPH reductases) family 1</fullName>
    </submittedName>
</protein>
<dbReference type="SUPFAM" id="SSF50800">
    <property type="entry name" value="PK beta-barrel domain-like"/>
    <property type="match status" value="1"/>
</dbReference>
<dbReference type="EMBL" id="FR729477">
    <property type="protein sequence ID" value="CBY27730.1"/>
    <property type="molecule type" value="Genomic_DNA"/>
</dbReference>
<dbReference type="AlphaFoldDB" id="A0A0H3NZX2"/>
<dbReference type="Proteomes" id="UP000008084">
    <property type="component" value="Chromosome"/>
</dbReference>
<dbReference type="GO" id="GO:0051537">
    <property type="term" value="F:2 iron, 2 sulfur cluster binding"/>
    <property type="evidence" value="ECO:0007669"/>
    <property type="project" value="InterPro"/>
</dbReference>
<dbReference type="PROSITE" id="PS51085">
    <property type="entry name" value="2FE2S_FER_2"/>
    <property type="match status" value="1"/>
</dbReference>
<sequence length="370" mass="40767">MVITLSRLYVHPVKSMRGLQLSHAQVSSSGLAFDRVFMITEPDGTFITARQYPKMVMFTPALMSDGLYLTAPDGESASIRFNDFLANAEPTEVWGNHFTALIAPAAINNWLSGYFQREVQLRWLGPELTRRVKPMPEIPLSFADGFPYLLINEASFKELQQRCPSSIKPEQFRPNLLVTGASAFAEDSWQVIRVGDITFDLVKPCSHCVLTTVSVERGRKHPTGEPLQTLQTFRTAENGDIDFGQNMVARNSGIIRVGDEVEVLSTKPPRPYGAGAVVESLAAPEDKSKAVAIEYNGIRFNGNNQQILLEQLEQQNIRIPYSCRAGICGSCRIMLITGEVAPLKQSAIGNDGTILCCSCIPKGDIRLSGK</sequence>
<dbReference type="Pfam" id="PF00111">
    <property type="entry name" value="Fer2"/>
    <property type="match status" value="1"/>
</dbReference>
<dbReference type="InterPro" id="IPR001041">
    <property type="entry name" value="2Fe-2S_ferredoxin-type"/>
</dbReference>
<dbReference type="PANTHER" id="PTHR14237">
    <property type="entry name" value="MOLYBDOPTERIN COFACTOR SULFURASE MOSC"/>
    <property type="match status" value="1"/>
</dbReference>
<evidence type="ECO:0000259" key="1">
    <source>
        <dbReference type="PROSITE" id="PS51085"/>
    </source>
</evidence>
<dbReference type="KEGG" id="yey:Y11_04511"/>
<proteinExistence type="predicted"/>
<dbReference type="PATRIC" id="fig|930944.6.peg.450"/>
<evidence type="ECO:0000259" key="2">
    <source>
        <dbReference type="PROSITE" id="PS51340"/>
    </source>
</evidence>
<dbReference type="PROSITE" id="PS51340">
    <property type="entry name" value="MOSC"/>
    <property type="match status" value="1"/>
</dbReference>
<dbReference type="InterPro" id="IPR006058">
    <property type="entry name" value="2Fe2S_fd_BS"/>
</dbReference>
<dbReference type="HOGENOM" id="CLU_028286_0_2_6"/>
<dbReference type="GO" id="GO:0003824">
    <property type="term" value="F:catalytic activity"/>
    <property type="evidence" value="ECO:0007669"/>
    <property type="project" value="InterPro"/>
</dbReference>
<dbReference type="RefSeq" id="WP_014608869.1">
    <property type="nucleotide sequence ID" value="NC_017564.1"/>
</dbReference>
<evidence type="ECO:0000313" key="4">
    <source>
        <dbReference type="Proteomes" id="UP000008084"/>
    </source>
</evidence>
<dbReference type="InterPro" id="IPR012675">
    <property type="entry name" value="Beta-grasp_dom_sf"/>
</dbReference>
<dbReference type="GO" id="GO:0030170">
    <property type="term" value="F:pyridoxal phosphate binding"/>
    <property type="evidence" value="ECO:0007669"/>
    <property type="project" value="InterPro"/>
</dbReference>
<dbReference type="Pfam" id="PF03476">
    <property type="entry name" value="MOSC_N"/>
    <property type="match status" value="1"/>
</dbReference>
<dbReference type="InterPro" id="IPR036010">
    <property type="entry name" value="2Fe-2S_ferredoxin-like_sf"/>
</dbReference>
<dbReference type="PROSITE" id="PS00197">
    <property type="entry name" value="2FE2S_FER_1"/>
    <property type="match status" value="1"/>
</dbReference>
<feature type="domain" description="2Fe-2S ferredoxin-type" evidence="1">
    <location>
        <begin position="289"/>
        <end position="370"/>
    </location>
</feature>
<dbReference type="SUPFAM" id="SSF141673">
    <property type="entry name" value="MOSC N-terminal domain-like"/>
    <property type="match status" value="1"/>
</dbReference>
<dbReference type="CDD" id="cd00207">
    <property type="entry name" value="fer2"/>
    <property type="match status" value="1"/>
</dbReference>
<evidence type="ECO:0000313" key="3">
    <source>
        <dbReference type="EMBL" id="CBY27730.1"/>
    </source>
</evidence>
<dbReference type="GeneID" id="31408608"/>
<name>A0A0H3NZX2_YERE1</name>
<dbReference type="InterPro" id="IPR005303">
    <property type="entry name" value="MOCOS_middle"/>
</dbReference>
<feature type="domain" description="MOSC" evidence="2">
    <location>
        <begin position="116"/>
        <end position="264"/>
    </location>
</feature>
<dbReference type="PANTHER" id="PTHR14237:SF19">
    <property type="entry name" value="MITOCHONDRIAL AMIDOXIME REDUCING COMPONENT 1"/>
    <property type="match status" value="1"/>
</dbReference>
<organism evidence="3 4">
    <name type="scientific">Yersinia enterocolitica subsp. palearctica serotype O:3 (strain DSM 13030 / CIP 106945 / Y11)</name>
    <dbReference type="NCBI Taxonomy" id="930944"/>
    <lineage>
        <taxon>Bacteria</taxon>
        <taxon>Pseudomonadati</taxon>
        <taxon>Pseudomonadota</taxon>
        <taxon>Gammaproteobacteria</taxon>
        <taxon>Enterobacterales</taxon>
        <taxon>Yersiniaceae</taxon>
        <taxon>Yersinia</taxon>
    </lineage>
</organism>
<reference evidence="3 4" key="1">
    <citation type="journal article" date="2011" name="J. Bacteriol.">
        <title>Complete genome sequence of Yersinia enterocolitica subsp. palearctica serogroup O:3.</title>
        <authorList>
            <person name="Batzilla J."/>
            <person name="Hoper D."/>
            <person name="Antonenka U."/>
            <person name="Heesemann J."/>
            <person name="Rakin A."/>
        </authorList>
    </citation>
    <scope>NUCLEOTIDE SEQUENCE [LARGE SCALE GENOMIC DNA]</scope>
    <source>
        <strain evidence="4">DSM 13030 / CIP 106945 / Y11</strain>
    </source>
</reference>
<dbReference type="InterPro" id="IPR005302">
    <property type="entry name" value="MoCF_Sase_C"/>
</dbReference>